<dbReference type="PANTHER" id="PTHR24134:SF9">
    <property type="entry name" value="ANKYRIN REPEAT AND SOCS BOX PROTEIN 8"/>
    <property type="match status" value="1"/>
</dbReference>
<feature type="repeat" description="ANK" evidence="3">
    <location>
        <begin position="72"/>
        <end position="104"/>
    </location>
</feature>
<dbReference type="InterPro" id="IPR036770">
    <property type="entry name" value="Ankyrin_rpt-contain_sf"/>
</dbReference>
<dbReference type="AlphaFoldDB" id="A0ABD2XJT1"/>
<dbReference type="Gene3D" id="1.25.40.20">
    <property type="entry name" value="Ankyrin repeat-containing domain"/>
    <property type="match status" value="2"/>
</dbReference>
<dbReference type="Pfam" id="PF00023">
    <property type="entry name" value="Ank"/>
    <property type="match status" value="1"/>
</dbReference>
<reference evidence="4 5" key="1">
    <citation type="journal article" date="2024" name="bioRxiv">
        <title>A reference genome for Trichogramma kaykai: A tiny desert-dwelling parasitoid wasp with competing sex-ratio distorters.</title>
        <authorList>
            <person name="Culotta J."/>
            <person name="Lindsey A.R."/>
        </authorList>
    </citation>
    <scope>NUCLEOTIDE SEQUENCE [LARGE SCALE GENOMIC DNA]</scope>
    <source>
        <strain evidence="4 5">KSX58</strain>
    </source>
</reference>
<organism evidence="4 5">
    <name type="scientific">Trichogramma kaykai</name>
    <dbReference type="NCBI Taxonomy" id="54128"/>
    <lineage>
        <taxon>Eukaryota</taxon>
        <taxon>Metazoa</taxon>
        <taxon>Ecdysozoa</taxon>
        <taxon>Arthropoda</taxon>
        <taxon>Hexapoda</taxon>
        <taxon>Insecta</taxon>
        <taxon>Pterygota</taxon>
        <taxon>Neoptera</taxon>
        <taxon>Endopterygota</taxon>
        <taxon>Hymenoptera</taxon>
        <taxon>Apocrita</taxon>
        <taxon>Proctotrupomorpha</taxon>
        <taxon>Chalcidoidea</taxon>
        <taxon>Trichogrammatidae</taxon>
        <taxon>Trichogramma</taxon>
    </lineage>
</organism>
<dbReference type="SMART" id="SM00248">
    <property type="entry name" value="ANK"/>
    <property type="match status" value="4"/>
</dbReference>
<keyword evidence="1" id="KW-0677">Repeat</keyword>
<name>A0ABD2XJT1_9HYME</name>
<evidence type="ECO:0000256" key="3">
    <source>
        <dbReference type="PROSITE-ProRule" id="PRU00023"/>
    </source>
</evidence>
<dbReference type="InterPro" id="IPR002110">
    <property type="entry name" value="Ankyrin_rpt"/>
</dbReference>
<dbReference type="PANTHER" id="PTHR24134">
    <property type="entry name" value="ANKYRIN REPEAT-CONTAINING PROTEIN DDB_G0279043"/>
    <property type="match status" value="1"/>
</dbReference>
<dbReference type="PROSITE" id="PS50088">
    <property type="entry name" value="ANK_REPEAT"/>
    <property type="match status" value="2"/>
</dbReference>
<evidence type="ECO:0000313" key="4">
    <source>
        <dbReference type="EMBL" id="KAL3405547.1"/>
    </source>
</evidence>
<protein>
    <submittedName>
        <fullName evidence="4">Uncharacterized protein</fullName>
    </submittedName>
</protein>
<proteinExistence type="predicted"/>
<evidence type="ECO:0000313" key="5">
    <source>
        <dbReference type="Proteomes" id="UP001627154"/>
    </source>
</evidence>
<evidence type="ECO:0000256" key="2">
    <source>
        <dbReference type="ARBA" id="ARBA00023043"/>
    </source>
</evidence>
<gene>
    <name evidence="4" type="ORF">TKK_001933</name>
</gene>
<sequence>MAPRPQPYDLQNTPRLRRMKHLEQTMKKWLLWQTKRSTKDDFTHLHAACARGDAVSVLELLREGADVDQARCTRSPLHYAAHQGQADVVRILLEHGADPNRPDLDDGSTALHALADDGSGYLRSDRQDNGREERVTALGTIVELLVAAGANVEARNTGGQTPLELAVSRFEFDLVRLLLERAGASPDGLSENLALEAEKRPRTFCIAKMMDLLVAHGFYVDFDIRLRFLKCWLRARARDSEFSEPKVCEILGHGRTDFIVNDLDTRLAIHKKFDFYMGQETEDLLLEKRERLLDSYVHGIKGHGKLRIYYRWKFNEVEAESDAAKLKGIMLTESLSLFRVCQLSPATAASILRGRRNWLRRAFPGLHLEHLGLFVQRHVAEIFMRIQFEFFAADLFMTDECRLNLPYTVCSLVAERMSDEELYRLCEQTSETN</sequence>
<dbReference type="PROSITE" id="PS50297">
    <property type="entry name" value="ANK_REP_REGION"/>
    <property type="match status" value="2"/>
</dbReference>
<feature type="repeat" description="ANK" evidence="3">
    <location>
        <begin position="40"/>
        <end position="72"/>
    </location>
</feature>
<dbReference type="EMBL" id="JBJJXI010000020">
    <property type="protein sequence ID" value="KAL3405547.1"/>
    <property type="molecule type" value="Genomic_DNA"/>
</dbReference>
<comment type="caution">
    <text evidence="4">The sequence shown here is derived from an EMBL/GenBank/DDBJ whole genome shotgun (WGS) entry which is preliminary data.</text>
</comment>
<evidence type="ECO:0000256" key="1">
    <source>
        <dbReference type="ARBA" id="ARBA00022737"/>
    </source>
</evidence>
<dbReference type="SUPFAM" id="SSF48403">
    <property type="entry name" value="Ankyrin repeat"/>
    <property type="match status" value="1"/>
</dbReference>
<accession>A0ABD2XJT1</accession>
<dbReference type="Proteomes" id="UP001627154">
    <property type="component" value="Unassembled WGS sequence"/>
</dbReference>
<keyword evidence="5" id="KW-1185">Reference proteome</keyword>
<dbReference type="PRINTS" id="PR01415">
    <property type="entry name" value="ANKYRIN"/>
</dbReference>
<dbReference type="Pfam" id="PF12796">
    <property type="entry name" value="Ank_2"/>
    <property type="match status" value="1"/>
</dbReference>
<keyword evidence="2 3" id="KW-0040">ANK repeat</keyword>